<gene>
    <name evidence="6" type="ORF">PMAYCL1PPCAC_16466</name>
</gene>
<evidence type="ECO:0000256" key="4">
    <source>
        <dbReference type="ARBA" id="ARBA00023136"/>
    </source>
</evidence>
<evidence type="ECO:0008006" key="8">
    <source>
        <dbReference type="Google" id="ProtNLM"/>
    </source>
</evidence>
<comment type="subcellular location">
    <subcellularLocation>
        <location evidence="1">Membrane</location>
        <topology evidence="1">Multi-pass membrane protein</topology>
    </subcellularLocation>
</comment>
<evidence type="ECO:0000256" key="1">
    <source>
        <dbReference type="ARBA" id="ARBA00004141"/>
    </source>
</evidence>
<protein>
    <recommendedName>
        <fullName evidence="8">G protein-coupled receptor</fullName>
    </recommendedName>
</protein>
<keyword evidence="2 5" id="KW-0812">Transmembrane</keyword>
<keyword evidence="7" id="KW-1185">Reference proteome</keyword>
<dbReference type="EMBL" id="BTRK01000004">
    <property type="protein sequence ID" value="GMR46271.1"/>
    <property type="molecule type" value="Genomic_DNA"/>
</dbReference>
<accession>A0AAN5CKX9</accession>
<name>A0AAN5CKX9_9BILA</name>
<evidence type="ECO:0000313" key="6">
    <source>
        <dbReference type="EMBL" id="GMR46271.1"/>
    </source>
</evidence>
<dbReference type="GO" id="GO:0016020">
    <property type="term" value="C:membrane"/>
    <property type="evidence" value="ECO:0007669"/>
    <property type="project" value="UniProtKB-SubCell"/>
</dbReference>
<dbReference type="AlphaFoldDB" id="A0AAN5CKX9"/>
<dbReference type="InterPro" id="IPR053286">
    <property type="entry name" value="Nematode_rcpt-like_srab"/>
</dbReference>
<dbReference type="InterPro" id="IPR019408">
    <property type="entry name" value="7TM_GPCR_serpentine_rcpt_Srab"/>
</dbReference>
<keyword evidence="4 5" id="KW-0472">Membrane</keyword>
<reference evidence="7" key="1">
    <citation type="submission" date="2022-10" db="EMBL/GenBank/DDBJ databases">
        <title>Genome assembly of Pristionchus species.</title>
        <authorList>
            <person name="Yoshida K."/>
            <person name="Sommer R.J."/>
        </authorList>
    </citation>
    <scope>NUCLEOTIDE SEQUENCE [LARGE SCALE GENOMIC DNA]</scope>
    <source>
        <strain evidence="7">RS5460</strain>
    </source>
</reference>
<evidence type="ECO:0000313" key="7">
    <source>
        <dbReference type="Proteomes" id="UP001328107"/>
    </source>
</evidence>
<dbReference type="PANTHER" id="PTHR46561:SF11">
    <property type="entry name" value="SERPENTINE RECEPTOR CLASS ALPHA_BETA-14"/>
    <property type="match status" value="1"/>
</dbReference>
<evidence type="ECO:0000256" key="5">
    <source>
        <dbReference type="SAM" id="Phobius"/>
    </source>
</evidence>
<sequence>FIVCASHYEVGRVVRSDLFLTTVTDKTFLCSIIFTLAGSIFSQMAMALERYRAFQNLSTYEHTSKQTGHWLNAAHLVTTFSVWTAHYLINCSGTISAHCTMVTKFGDIFFTLLAV</sequence>
<evidence type="ECO:0000256" key="2">
    <source>
        <dbReference type="ARBA" id="ARBA00022692"/>
    </source>
</evidence>
<dbReference type="PANTHER" id="PTHR46561">
    <property type="entry name" value="SERPENTINE RECEPTOR, CLASS AB (CLASS A-LIKE)-RELATED"/>
    <property type="match status" value="1"/>
</dbReference>
<keyword evidence="3 5" id="KW-1133">Transmembrane helix</keyword>
<feature type="non-terminal residue" evidence="6">
    <location>
        <position position="1"/>
    </location>
</feature>
<dbReference type="Proteomes" id="UP001328107">
    <property type="component" value="Unassembled WGS sequence"/>
</dbReference>
<organism evidence="6 7">
    <name type="scientific">Pristionchus mayeri</name>
    <dbReference type="NCBI Taxonomy" id="1317129"/>
    <lineage>
        <taxon>Eukaryota</taxon>
        <taxon>Metazoa</taxon>
        <taxon>Ecdysozoa</taxon>
        <taxon>Nematoda</taxon>
        <taxon>Chromadorea</taxon>
        <taxon>Rhabditida</taxon>
        <taxon>Rhabditina</taxon>
        <taxon>Diplogasteromorpha</taxon>
        <taxon>Diplogasteroidea</taxon>
        <taxon>Neodiplogasteridae</taxon>
        <taxon>Pristionchus</taxon>
    </lineage>
</organism>
<evidence type="ECO:0000256" key="3">
    <source>
        <dbReference type="ARBA" id="ARBA00022989"/>
    </source>
</evidence>
<feature type="non-terminal residue" evidence="6">
    <location>
        <position position="115"/>
    </location>
</feature>
<comment type="caution">
    <text evidence="6">The sequence shown here is derived from an EMBL/GenBank/DDBJ whole genome shotgun (WGS) entry which is preliminary data.</text>
</comment>
<proteinExistence type="predicted"/>
<dbReference type="Pfam" id="PF10292">
    <property type="entry name" value="7TM_GPCR_Srab"/>
    <property type="match status" value="1"/>
</dbReference>
<feature type="transmembrane region" description="Helical" evidence="5">
    <location>
        <begin position="26"/>
        <end position="48"/>
    </location>
</feature>